<dbReference type="Proteomes" id="UP001049200">
    <property type="component" value="Unassembled WGS sequence"/>
</dbReference>
<evidence type="ECO:0008006" key="3">
    <source>
        <dbReference type="Google" id="ProtNLM"/>
    </source>
</evidence>
<organism evidence="1 2">
    <name type="scientific">Pseudomonas azerbaijanoccidentalis</name>
    <dbReference type="NCBI Taxonomy" id="2842347"/>
    <lineage>
        <taxon>Bacteria</taxon>
        <taxon>Pseudomonadati</taxon>
        <taxon>Pseudomonadota</taxon>
        <taxon>Gammaproteobacteria</taxon>
        <taxon>Pseudomonadales</taxon>
        <taxon>Pseudomonadaceae</taxon>
        <taxon>Pseudomonas</taxon>
    </lineage>
</organism>
<proteinExistence type="predicted"/>
<accession>A0ABS6QZN1</accession>
<evidence type="ECO:0000313" key="2">
    <source>
        <dbReference type="Proteomes" id="UP001049200"/>
    </source>
</evidence>
<comment type="caution">
    <text evidence="1">The sequence shown here is derived from an EMBL/GenBank/DDBJ whole genome shotgun (WGS) entry which is preliminary data.</text>
</comment>
<name>A0ABS6QZN1_9PSED</name>
<keyword evidence="2" id="KW-1185">Reference proteome</keyword>
<protein>
    <recommendedName>
        <fullName evidence="3">Permuted papain-like amidase YaeF/Yiix C92 family enzyme</fullName>
    </recommendedName>
</protein>
<evidence type="ECO:0000313" key="1">
    <source>
        <dbReference type="EMBL" id="MBV4524387.1"/>
    </source>
</evidence>
<dbReference type="EMBL" id="JAHSTU010000014">
    <property type="protein sequence ID" value="MBV4524387.1"/>
    <property type="molecule type" value="Genomic_DNA"/>
</dbReference>
<dbReference type="RefSeq" id="WP_217873587.1">
    <property type="nucleotide sequence ID" value="NZ_JAHSTU010000014.1"/>
</dbReference>
<gene>
    <name evidence="1" type="ORF">KVG88_30395</name>
</gene>
<reference evidence="1" key="1">
    <citation type="submission" date="2021-06" db="EMBL/GenBank/DDBJ databases">
        <title>Updating the genus Pseudomonas: Description of 43 new species and partition of the Pseudomonas putida group.</title>
        <authorList>
            <person name="Girard L."/>
            <person name="Lood C."/>
            <person name="Vandamme P."/>
            <person name="Rokni-Zadeh H."/>
            <person name="Van Noort V."/>
            <person name="Hofte M."/>
            <person name="Lavigne R."/>
            <person name="De Mot R."/>
        </authorList>
    </citation>
    <scope>NUCLEOTIDE SEQUENCE</scope>
    <source>
        <strain evidence="1">SWRI74</strain>
    </source>
</reference>
<sequence length="164" mass="17949">MMQSVQLLFTRRRMIGSLLIRGITWSAFSHVEIVIGDQVIGANMLGGVTLTPLKERLEKSSYAALVNFPCKDAQAIKNTALSKLGAGYDYVGLLGILLHSKRLQSKDRFFCSEFVAWAFSECQAPLLRPELGARITPQHLWMLPAAAQTSGHPPSLLAPLLDAA</sequence>